<dbReference type="SMART" id="SM00154">
    <property type="entry name" value="ZnF_AN1"/>
    <property type="match status" value="1"/>
</dbReference>
<dbReference type="PANTHER" id="PTHR10634:SF67">
    <property type="entry name" value="AN1-TYPE ZINC FINGER PROTEIN 3"/>
    <property type="match status" value="1"/>
</dbReference>
<keyword evidence="3" id="KW-0862">Zinc</keyword>
<evidence type="ECO:0000256" key="1">
    <source>
        <dbReference type="ARBA" id="ARBA00022723"/>
    </source>
</evidence>
<evidence type="ECO:0000256" key="3">
    <source>
        <dbReference type="ARBA" id="ARBA00022833"/>
    </source>
</evidence>
<evidence type="ECO:0000313" key="6">
    <source>
        <dbReference type="EMBL" id="QFG73637.1"/>
    </source>
</evidence>
<dbReference type="EMBL" id="MN448266">
    <property type="protein sequence ID" value="QFG73637.1"/>
    <property type="molecule type" value="Genomic_DNA"/>
</dbReference>
<name>A0A5J6VH85_9VIRU</name>
<dbReference type="InterPro" id="IPR035896">
    <property type="entry name" value="AN1-like_Znf"/>
</dbReference>
<dbReference type="Pfam" id="PF01428">
    <property type="entry name" value="zf-AN1"/>
    <property type="match status" value="1"/>
</dbReference>
<proteinExistence type="predicted"/>
<keyword evidence="1" id="KW-0479">Metal-binding</keyword>
<dbReference type="PANTHER" id="PTHR10634">
    <property type="entry name" value="AN1-TYPE ZINC FINGER PROTEIN"/>
    <property type="match status" value="1"/>
</dbReference>
<organism evidence="6">
    <name type="scientific">Megaviridae environmental sample</name>
    <dbReference type="NCBI Taxonomy" id="1737588"/>
    <lineage>
        <taxon>Viruses</taxon>
        <taxon>Varidnaviria</taxon>
        <taxon>Bamfordvirae</taxon>
        <taxon>Nucleocytoviricota</taxon>
        <taxon>Megaviricetes</taxon>
        <taxon>Imitervirales</taxon>
        <taxon>Mimiviridae</taxon>
        <taxon>environmental samples</taxon>
    </lineage>
</organism>
<dbReference type="PROSITE" id="PS51039">
    <property type="entry name" value="ZF_AN1"/>
    <property type="match status" value="1"/>
</dbReference>
<evidence type="ECO:0000259" key="5">
    <source>
        <dbReference type="PROSITE" id="PS51039"/>
    </source>
</evidence>
<protein>
    <recommendedName>
        <fullName evidence="5">AN1-type domain-containing protein</fullName>
    </recommendedName>
</protein>
<dbReference type="InterPro" id="IPR050652">
    <property type="entry name" value="AN1_A20_ZnFinger"/>
</dbReference>
<keyword evidence="2" id="KW-0863">Zinc-finger</keyword>
<dbReference type="SUPFAM" id="SSF118310">
    <property type="entry name" value="AN1-like Zinc finger"/>
    <property type="match status" value="1"/>
</dbReference>
<reference evidence="6" key="1">
    <citation type="journal article" date="2019" name="Philos. Trans. R. Soc. Lond., B, Biol. Sci.">
        <title>Targeted metagenomic recovery of four divergent viruses reveals shared and distinctive characteristics of giant viruses of marine eukaryotes.</title>
        <authorList>
            <person name="Needham D.M."/>
            <person name="Poirier C."/>
            <person name="Hehenberger E."/>
            <person name="Jimenez V."/>
            <person name="Swalwell J.E."/>
            <person name="Santoro A.E."/>
            <person name="Worden A.Z."/>
        </authorList>
    </citation>
    <scope>NUCLEOTIDE SEQUENCE</scope>
    <source>
        <strain evidence="6">OPacV-662</strain>
    </source>
</reference>
<sequence length="110" mass="12170">MNDLDQTSADSSVSSNKTIMKSSQVSCHNMTSNIQSTVNSTQTSRSSKSRCACGGCKKKTKMIGFDCRCGFRFCLEHRSPESHSCTHIYKSTRVIEMNIGEGVFCKVDKI</sequence>
<dbReference type="GO" id="GO:0008270">
    <property type="term" value="F:zinc ion binding"/>
    <property type="evidence" value="ECO:0007669"/>
    <property type="project" value="UniProtKB-KW"/>
</dbReference>
<feature type="domain" description="AN1-type" evidence="5">
    <location>
        <begin position="45"/>
        <end position="93"/>
    </location>
</feature>
<dbReference type="Gene3D" id="4.10.1110.10">
    <property type="entry name" value="AN1-like Zinc finger"/>
    <property type="match status" value="1"/>
</dbReference>
<accession>A0A5J6VH85</accession>
<evidence type="ECO:0000256" key="2">
    <source>
        <dbReference type="ARBA" id="ARBA00022771"/>
    </source>
</evidence>
<evidence type="ECO:0000256" key="4">
    <source>
        <dbReference type="SAM" id="MobiDB-lite"/>
    </source>
</evidence>
<dbReference type="InterPro" id="IPR000058">
    <property type="entry name" value="Znf_AN1"/>
</dbReference>
<feature type="region of interest" description="Disordered" evidence="4">
    <location>
        <begin position="1"/>
        <end position="25"/>
    </location>
</feature>